<feature type="signal peptide" evidence="1">
    <location>
        <begin position="1"/>
        <end position="25"/>
    </location>
</feature>
<dbReference type="Proteomes" id="UP001162060">
    <property type="component" value="Unassembled WGS sequence"/>
</dbReference>
<reference evidence="2" key="1">
    <citation type="submission" date="2024-01" db="EMBL/GenBank/DDBJ databases">
        <authorList>
            <person name="Webb A."/>
        </authorList>
    </citation>
    <scope>NUCLEOTIDE SEQUENCE</scope>
    <source>
        <strain evidence="2">Pm1</strain>
    </source>
</reference>
<accession>A0AAV1VK68</accession>
<evidence type="ECO:0008006" key="4">
    <source>
        <dbReference type="Google" id="ProtNLM"/>
    </source>
</evidence>
<feature type="chain" id="PRO_5043807944" description="RxLR effector candidate protein" evidence="1">
    <location>
        <begin position="26"/>
        <end position="332"/>
    </location>
</feature>
<proteinExistence type="predicted"/>
<dbReference type="AlphaFoldDB" id="A0AAV1VK68"/>
<dbReference type="EMBL" id="CAKLBY020000374">
    <property type="protein sequence ID" value="CAK7946679.1"/>
    <property type="molecule type" value="Genomic_DNA"/>
</dbReference>
<gene>
    <name evidence="2" type="ORF">PM001_LOCUS31829</name>
</gene>
<sequence>MRICTSNIVAIAAFIVCVDTSSVEAKAVADLYSARAGPTTDFALGERQLRSHQLKEGEERMAGELKTVGDVVVKAGVEKTSESTLRHHGDAFPELLHPPEREPSFVKTVVAAYENKLKENQGWDEAKKLAILRSKGVASLSEKEQYVGAIAAVQLMRSEVADQATTGLAYLNFLVKQWKGKSVHDVAKIFLPDTTRLDLDGVVVLQRFIEYVKNEKQVSDQVLIDALRKRYGGDTPLYQVVAKAIELSDLQGLEMKSQYDRNRQELELKVRNALVQNWVERGLSETQVVNILRASEEKPTLSPGQFWTYGLFLELSKQAAKDRMSKEAAGVE</sequence>
<evidence type="ECO:0000313" key="2">
    <source>
        <dbReference type="EMBL" id="CAK7946679.1"/>
    </source>
</evidence>
<comment type="caution">
    <text evidence="2">The sequence shown here is derived from an EMBL/GenBank/DDBJ whole genome shotgun (WGS) entry which is preliminary data.</text>
</comment>
<name>A0AAV1VK68_9STRA</name>
<evidence type="ECO:0000256" key="1">
    <source>
        <dbReference type="SAM" id="SignalP"/>
    </source>
</evidence>
<protein>
    <recommendedName>
        <fullName evidence="4">RxLR effector candidate protein</fullName>
    </recommendedName>
</protein>
<evidence type="ECO:0000313" key="3">
    <source>
        <dbReference type="Proteomes" id="UP001162060"/>
    </source>
</evidence>
<keyword evidence="1" id="KW-0732">Signal</keyword>
<organism evidence="2 3">
    <name type="scientific">Peronospora matthiolae</name>
    <dbReference type="NCBI Taxonomy" id="2874970"/>
    <lineage>
        <taxon>Eukaryota</taxon>
        <taxon>Sar</taxon>
        <taxon>Stramenopiles</taxon>
        <taxon>Oomycota</taxon>
        <taxon>Peronosporomycetes</taxon>
        <taxon>Peronosporales</taxon>
        <taxon>Peronosporaceae</taxon>
        <taxon>Peronospora</taxon>
    </lineage>
</organism>